<dbReference type="Pfam" id="PF16158">
    <property type="entry name" value="N_BRCA1_IG"/>
    <property type="match status" value="1"/>
</dbReference>
<organism evidence="7 9">
    <name type="scientific">Schizosaccharomyces japonicus (strain yFS275 / FY16936)</name>
    <name type="common">Fission yeast</name>
    <dbReference type="NCBI Taxonomy" id="402676"/>
    <lineage>
        <taxon>Eukaryota</taxon>
        <taxon>Fungi</taxon>
        <taxon>Dikarya</taxon>
        <taxon>Ascomycota</taxon>
        <taxon>Taphrinomycotina</taxon>
        <taxon>Schizosaccharomycetes</taxon>
        <taxon>Schizosaccharomycetales</taxon>
        <taxon>Schizosaccharomycetaceae</taxon>
        <taxon>Schizosaccharomyces</taxon>
    </lineage>
</organism>
<dbReference type="SUPFAM" id="SSF57850">
    <property type="entry name" value="RING/U-box"/>
    <property type="match status" value="3"/>
</dbReference>
<evidence type="ECO:0000256" key="3">
    <source>
        <dbReference type="ARBA" id="ARBA00022833"/>
    </source>
</evidence>
<dbReference type="InterPro" id="IPR032350">
    <property type="entry name" value="Nbr1_FW"/>
</dbReference>
<dbReference type="eggNOG" id="KOG4582">
    <property type="taxonomic scope" value="Eukaryota"/>
</dbReference>
<evidence type="ECO:0000313" key="7">
    <source>
        <dbReference type="EMBL" id="EEB08806.2"/>
    </source>
</evidence>
<dbReference type="AlphaFoldDB" id="B6K5K2"/>
<evidence type="ECO:0000256" key="1">
    <source>
        <dbReference type="ARBA" id="ARBA00022723"/>
    </source>
</evidence>
<sequence>MSPSNTSSVACDHCFRFINGSYYHCSQCPDYDVCRDCYDKRRTRHACATPRFLPRSTRPPQSADAPTTTPTNTPPAPAPSRTCRAAPTKPASRVFLLALCDACEQPIFDTRYRCSTCDDFDFCEACHAASVLHVRCHAFYRITSAAQAAAAHPRQDALFPDLAAFEDASPLHRGFVCDACRGPILGTRLHCVHCRSDFCSHHAPGAVTSASVHRNANACTHALLEVQRTPQAVPAAAAADADAVDAEREPPADLPLDFELVDECTVPARPEPGSVFVKCWRVRNRSGVVWKGPLSMAFRGGMRCFDGDAPAVLPVLSDVPADDICQFAVTLRAPQTLETPLLSFWKIVSPDGAAFHKNLCVYVPRP</sequence>
<dbReference type="HOGENOM" id="CLU_765383_0_0_1"/>
<evidence type="ECO:0000256" key="4">
    <source>
        <dbReference type="PROSITE-ProRule" id="PRU00228"/>
    </source>
</evidence>
<dbReference type="STRING" id="402676.B6K5K2"/>
<name>B6K5K2_SCHJY</name>
<dbReference type="PANTHER" id="PTHR20930">
    <property type="entry name" value="OVARIAN CARCINOMA ANTIGEN CA125-RELATED"/>
    <property type="match status" value="1"/>
</dbReference>
<evidence type="ECO:0000313" key="8">
    <source>
        <dbReference type="JaponicusDB" id="SJAG_03976"/>
    </source>
</evidence>
<dbReference type="JaponicusDB" id="SJAG_03976">
    <property type="gene designation" value="nbr1"/>
</dbReference>
<keyword evidence="9" id="KW-1185">Reference proteome</keyword>
<dbReference type="PROSITE" id="PS50135">
    <property type="entry name" value="ZF_ZZ_2"/>
    <property type="match status" value="1"/>
</dbReference>
<feature type="domain" description="ZZ-type" evidence="6">
    <location>
        <begin position="6"/>
        <end position="60"/>
    </location>
</feature>
<evidence type="ECO:0000256" key="5">
    <source>
        <dbReference type="SAM" id="MobiDB-lite"/>
    </source>
</evidence>
<keyword evidence="2 4" id="KW-0863">Zinc-finger</keyword>
<keyword evidence="3" id="KW-0862">Zinc</keyword>
<dbReference type="SMART" id="SM00291">
    <property type="entry name" value="ZnF_ZZ"/>
    <property type="match status" value="3"/>
</dbReference>
<feature type="region of interest" description="Disordered" evidence="5">
    <location>
        <begin position="51"/>
        <end position="85"/>
    </location>
</feature>
<dbReference type="Pfam" id="PF00569">
    <property type="entry name" value="ZZ"/>
    <property type="match status" value="2"/>
</dbReference>
<keyword evidence="1" id="KW-0479">Metal-binding</keyword>
<dbReference type="EMBL" id="KE651167">
    <property type="protein sequence ID" value="EEB08806.2"/>
    <property type="molecule type" value="Genomic_DNA"/>
</dbReference>
<evidence type="ECO:0000256" key="2">
    <source>
        <dbReference type="ARBA" id="ARBA00022771"/>
    </source>
</evidence>
<dbReference type="GeneID" id="7051592"/>
<dbReference type="PROSITE" id="PS01357">
    <property type="entry name" value="ZF_ZZ_1"/>
    <property type="match status" value="1"/>
</dbReference>
<evidence type="ECO:0000313" key="9">
    <source>
        <dbReference type="Proteomes" id="UP000001744"/>
    </source>
</evidence>
<dbReference type="PANTHER" id="PTHR20930:SF0">
    <property type="entry name" value="PROTEIN ILRUN"/>
    <property type="match status" value="1"/>
</dbReference>
<dbReference type="OMA" id="YSICDAC"/>
<accession>B6K5K2</accession>
<dbReference type="Gene3D" id="2.60.40.10">
    <property type="entry name" value="Immunoglobulins"/>
    <property type="match status" value="1"/>
</dbReference>
<dbReference type="Proteomes" id="UP000001744">
    <property type="component" value="Unassembled WGS sequence"/>
</dbReference>
<protein>
    <submittedName>
        <fullName evidence="7">Transcription like zf-ZZ type zinc finger protein</fullName>
    </submittedName>
</protein>
<evidence type="ECO:0000259" key="6">
    <source>
        <dbReference type="PROSITE" id="PS50135"/>
    </source>
</evidence>
<dbReference type="VEuPathDB" id="FungiDB:SJAG_03976"/>
<gene>
    <name evidence="8" type="primary">nbr1</name>
    <name evidence="7" type="ORF">SJAG_03976</name>
</gene>
<proteinExistence type="predicted"/>
<dbReference type="Gene3D" id="3.30.60.90">
    <property type="match status" value="2"/>
</dbReference>
<dbReference type="InterPro" id="IPR013783">
    <property type="entry name" value="Ig-like_fold"/>
</dbReference>
<reference evidence="7 9" key="1">
    <citation type="journal article" date="2011" name="Science">
        <title>Comparative functional genomics of the fission yeasts.</title>
        <authorList>
            <person name="Rhind N."/>
            <person name="Chen Z."/>
            <person name="Yassour M."/>
            <person name="Thompson D.A."/>
            <person name="Haas B.J."/>
            <person name="Habib N."/>
            <person name="Wapinski I."/>
            <person name="Roy S."/>
            <person name="Lin M.F."/>
            <person name="Heiman D.I."/>
            <person name="Young S.K."/>
            <person name="Furuya K."/>
            <person name="Guo Y."/>
            <person name="Pidoux A."/>
            <person name="Chen H.M."/>
            <person name="Robbertse B."/>
            <person name="Goldberg J.M."/>
            <person name="Aoki K."/>
            <person name="Bayne E.H."/>
            <person name="Berlin A.M."/>
            <person name="Desjardins C.A."/>
            <person name="Dobbs E."/>
            <person name="Dukaj L."/>
            <person name="Fan L."/>
            <person name="FitzGerald M.G."/>
            <person name="French C."/>
            <person name="Gujja S."/>
            <person name="Hansen K."/>
            <person name="Keifenheim D."/>
            <person name="Levin J.Z."/>
            <person name="Mosher R.A."/>
            <person name="Mueller C.A."/>
            <person name="Pfiffner J."/>
            <person name="Priest M."/>
            <person name="Russ C."/>
            <person name="Smialowska A."/>
            <person name="Swoboda P."/>
            <person name="Sykes S.M."/>
            <person name="Vaughn M."/>
            <person name="Vengrova S."/>
            <person name="Yoder R."/>
            <person name="Zeng Q."/>
            <person name="Allshire R."/>
            <person name="Baulcombe D."/>
            <person name="Birren B.W."/>
            <person name="Brown W."/>
            <person name="Ekwall K."/>
            <person name="Kellis M."/>
            <person name="Leatherwood J."/>
            <person name="Levin H."/>
            <person name="Margalit H."/>
            <person name="Martienssen R."/>
            <person name="Nieduszynski C.A."/>
            <person name="Spatafora J.W."/>
            <person name="Friedman N."/>
            <person name="Dalgaard J.Z."/>
            <person name="Baumann P."/>
            <person name="Niki H."/>
            <person name="Regev A."/>
            <person name="Nusbaum C."/>
        </authorList>
    </citation>
    <scope>NUCLEOTIDE SEQUENCE [LARGE SCALE GENOMIC DNA]</scope>
    <source>
        <strain evidence="9">yFS275 / FY16936</strain>
    </source>
</reference>
<dbReference type="CDD" id="cd14947">
    <property type="entry name" value="NBR1_like"/>
    <property type="match status" value="1"/>
</dbReference>
<dbReference type="OrthoDB" id="661148at2759"/>
<dbReference type="InterPro" id="IPR000433">
    <property type="entry name" value="Znf_ZZ"/>
</dbReference>
<dbReference type="RefSeq" id="XP_002175099.2">
    <property type="nucleotide sequence ID" value="XM_002175063.2"/>
</dbReference>
<dbReference type="InterPro" id="IPR043145">
    <property type="entry name" value="Znf_ZZ_sf"/>
</dbReference>
<dbReference type="GO" id="GO:0008270">
    <property type="term" value="F:zinc ion binding"/>
    <property type="evidence" value="ECO:0007669"/>
    <property type="project" value="UniProtKB-KW"/>
</dbReference>